<evidence type="ECO:0000313" key="2">
    <source>
        <dbReference type="Proteomes" id="UP001418444"/>
    </source>
</evidence>
<comment type="caution">
    <text evidence="1">The sequence shown here is derived from an EMBL/GenBank/DDBJ whole genome shotgun (WGS) entry which is preliminary data.</text>
</comment>
<keyword evidence="2" id="KW-1185">Reference proteome</keyword>
<dbReference type="Proteomes" id="UP001418444">
    <property type="component" value="Unassembled WGS sequence"/>
</dbReference>
<accession>A0ABP7PCH4</accession>
<dbReference type="RefSeq" id="WP_344784002.1">
    <property type="nucleotide sequence ID" value="NZ_BAAAZW010000006.1"/>
</dbReference>
<dbReference type="EMBL" id="BAAAZW010000006">
    <property type="protein sequence ID" value="GAA3962948.1"/>
    <property type="molecule type" value="Genomic_DNA"/>
</dbReference>
<name>A0ABP7PCH4_9ACTN</name>
<protein>
    <recommendedName>
        <fullName evidence="3">Holliday junction resolvase</fullName>
    </recommendedName>
</protein>
<evidence type="ECO:0008006" key="3">
    <source>
        <dbReference type="Google" id="ProtNLM"/>
    </source>
</evidence>
<evidence type="ECO:0000313" key="1">
    <source>
        <dbReference type="EMBL" id="GAA3962948.1"/>
    </source>
</evidence>
<sequence>MTRNHRSAKAAGTRFERNIADTLAQHVDDRIDRRVKTGAKDRGDIGGVRLHGQRIVLECKNTSRINLATWMRETEDERGNDDALAGLIIHKRHGKGDPLDQWVTCTLRELIAILRANRIEEP</sequence>
<proteinExistence type="predicted"/>
<gene>
    <name evidence="1" type="ORF">GCM10022231_23970</name>
</gene>
<organism evidence="1 2">
    <name type="scientific">Gordonia caeni</name>
    <dbReference type="NCBI Taxonomy" id="1007097"/>
    <lineage>
        <taxon>Bacteria</taxon>
        <taxon>Bacillati</taxon>
        <taxon>Actinomycetota</taxon>
        <taxon>Actinomycetes</taxon>
        <taxon>Mycobacteriales</taxon>
        <taxon>Gordoniaceae</taxon>
        <taxon>Gordonia</taxon>
    </lineage>
</organism>
<reference evidence="2" key="1">
    <citation type="journal article" date="2019" name="Int. J. Syst. Evol. Microbiol.">
        <title>The Global Catalogue of Microorganisms (GCM) 10K type strain sequencing project: providing services to taxonomists for standard genome sequencing and annotation.</title>
        <authorList>
            <consortium name="The Broad Institute Genomics Platform"/>
            <consortium name="The Broad Institute Genome Sequencing Center for Infectious Disease"/>
            <person name="Wu L."/>
            <person name="Ma J."/>
        </authorList>
    </citation>
    <scope>NUCLEOTIDE SEQUENCE [LARGE SCALE GENOMIC DNA]</scope>
    <source>
        <strain evidence="2">JCM 16923</strain>
    </source>
</reference>